<reference evidence="5 6" key="1">
    <citation type="submission" date="2021-03" db="EMBL/GenBank/DDBJ databases">
        <title>Five novel Rahnella species.</title>
        <authorList>
            <person name="Brady C."/>
            <person name="Asselin J."/>
            <person name="Beer S."/>
            <person name="Bruberg M.B."/>
            <person name="Crampton B."/>
            <person name="Venter S."/>
            <person name="Arnold D."/>
            <person name="Denman S."/>
        </authorList>
    </citation>
    <scope>NUCLEOTIDE SEQUENCE [LARGE SCALE GENOMIC DNA]</scope>
    <source>
        <strain evidence="5 6">FRB 231</strain>
    </source>
</reference>
<gene>
    <name evidence="5" type="ORF">J1784_12255</name>
</gene>
<feature type="domain" description="Bacteriophage tail tape measure N-terminal" evidence="3">
    <location>
        <begin position="144"/>
        <end position="292"/>
    </location>
</feature>
<accession>A0ABS6LFS1</accession>
<dbReference type="InterPro" id="IPR006431">
    <property type="entry name" value="Phage_tape_meas_C"/>
</dbReference>
<keyword evidence="2" id="KW-1133">Transmembrane helix</keyword>
<feature type="compositionally biased region" description="Basic and acidic residues" evidence="1">
    <location>
        <begin position="405"/>
        <end position="417"/>
    </location>
</feature>
<evidence type="ECO:0000313" key="5">
    <source>
        <dbReference type="EMBL" id="MBU9845782.1"/>
    </source>
</evidence>
<evidence type="ECO:0000259" key="3">
    <source>
        <dbReference type="Pfam" id="PF06791"/>
    </source>
</evidence>
<sequence>MAQPVGDLVVNLDVDAAKFNEQLGYVRKQFTGLSAAAVETSAQVQQSFSRQELVAKRVGISVGQYNNALRNLPAQFTDIATQLAGGQSPFLIMLQQGGQVKDSFGGVSNLFRAIQAALFGVSDSADKSEDSLSENANALAENAENLGKVRGLLTPATLGFVALAVAVVAVAYSFVKGQGVLSEFNKSLVMTGDRSGQTANNLLVMAEAIVQGGDSFTAGTAALNALVKAGANLGENFLGVATSISTLSDATGTKVEDLAAAFGRITSDPQSGMRAMAEQYGHVTAQQLDYVKSLQDSGKYTEALNYANTAAAAGFKDMAGNIKENMGALETAADYVGDSFKSMWNRLLDIGRADSLQKQLADATDRLYELDKGLRNTAAQGQQRFGLETARDQARQMVSSLTEQLHAEQRKTDEKQKQSNLERSSLQNQQHFQSISDAGQSKEEQRTQEYQRLNQYIAERRRLNQALSDDEIAQIKKGIEEKYKDPKTPKAKAITTSAGDKATDNAQGELMTLQAQLKVLQQHTSVNDVISQQRKDLWQTENQYTVLEQAASTRQLSAQEKSLLAHKEETLEYKRQLAAIGDKVAAQQRLNALSDQADKFALQQSAKRAALDAQADGVSSKQAERAATLQRLQESYAFNPDAQKRVLQEQQATYAAEDALRSNWVAGAKQGWAEYAESATDVFTSVQQVAQAGFNGLADSLTSLTTTGKASFKEFSVSILKMIGQVISRLIVAYTVQTALGWISSSASSSSSNTSFSSGAYSNLQLAYNGGYIREFDVGGYTGHGGKYEPKGIVHGGEFVFTKEATSRLGVANLYRLMKGYATGGYVGSGGAAGRFGATDISVYAPVTIGEQSSSNDVSSSDTANTAKQLQGIVQQTISDRLRKEMAPGGLLYKK</sequence>
<keyword evidence="2" id="KW-0812">Transmembrane</keyword>
<comment type="caution">
    <text evidence="5">The sequence shown here is derived from an EMBL/GenBank/DDBJ whole genome shotgun (WGS) entry which is preliminary data.</text>
</comment>
<feature type="domain" description="Bacteriophage tail tape measure N-terminal" evidence="3">
    <location>
        <begin position="55"/>
        <end position="118"/>
    </location>
</feature>
<evidence type="ECO:0000313" key="6">
    <source>
        <dbReference type="Proteomes" id="UP000739284"/>
    </source>
</evidence>
<feature type="compositionally biased region" description="Polar residues" evidence="1">
    <location>
        <begin position="418"/>
        <end position="439"/>
    </location>
</feature>
<evidence type="ECO:0000256" key="1">
    <source>
        <dbReference type="SAM" id="MobiDB-lite"/>
    </source>
</evidence>
<dbReference type="NCBIfam" id="TIGR01541">
    <property type="entry name" value="tape_meas_lam_C"/>
    <property type="match status" value="1"/>
</dbReference>
<dbReference type="Proteomes" id="UP000739284">
    <property type="component" value="Unassembled WGS sequence"/>
</dbReference>
<feature type="domain" description="Bacteriophage tail tape measure C-terminal" evidence="4">
    <location>
        <begin position="663"/>
        <end position="736"/>
    </location>
</feature>
<dbReference type="InterPro" id="IPR009628">
    <property type="entry name" value="Phage_tape_measure_N"/>
</dbReference>
<dbReference type="Pfam" id="PF06791">
    <property type="entry name" value="TMP_2"/>
    <property type="match status" value="2"/>
</dbReference>
<name>A0ABS6LFS1_9GAMM</name>
<protein>
    <submittedName>
        <fullName evidence="5">Phage tail tape measure protein</fullName>
    </submittedName>
</protein>
<dbReference type="Pfam" id="PF09718">
    <property type="entry name" value="Tape_meas_lam_C"/>
    <property type="match status" value="1"/>
</dbReference>
<dbReference type="InterPro" id="IPR043680">
    <property type="entry name" value="GpH_LAMBDA"/>
</dbReference>
<proteinExistence type="inferred from homology"/>
<dbReference type="HAMAP" id="MF_04138">
    <property type="entry name" value="TMP_LAMBDA"/>
    <property type="match status" value="1"/>
</dbReference>
<dbReference type="EMBL" id="JAFMOY010000125">
    <property type="protein sequence ID" value="MBU9845782.1"/>
    <property type="molecule type" value="Genomic_DNA"/>
</dbReference>
<keyword evidence="6" id="KW-1185">Reference proteome</keyword>
<feature type="transmembrane region" description="Helical" evidence="2">
    <location>
        <begin position="152"/>
        <end position="175"/>
    </location>
</feature>
<organism evidence="5 6">
    <name type="scientific">Rahnella ecdela</name>
    <dbReference type="NCBI Taxonomy" id="2816250"/>
    <lineage>
        <taxon>Bacteria</taxon>
        <taxon>Pseudomonadati</taxon>
        <taxon>Pseudomonadota</taxon>
        <taxon>Gammaproteobacteria</taxon>
        <taxon>Enterobacterales</taxon>
        <taxon>Yersiniaceae</taxon>
        <taxon>Rahnella</taxon>
    </lineage>
</organism>
<evidence type="ECO:0000256" key="2">
    <source>
        <dbReference type="SAM" id="Phobius"/>
    </source>
</evidence>
<feature type="region of interest" description="Disordered" evidence="1">
    <location>
        <begin position="405"/>
        <end position="447"/>
    </location>
</feature>
<keyword evidence="2" id="KW-0472">Membrane</keyword>
<evidence type="ECO:0000259" key="4">
    <source>
        <dbReference type="Pfam" id="PF09718"/>
    </source>
</evidence>